<dbReference type="CDD" id="cd07724">
    <property type="entry name" value="POD-like_MBL-fold"/>
    <property type="match status" value="1"/>
</dbReference>
<dbReference type="FunFam" id="3.60.15.10:FF:000030">
    <property type="entry name" value="Metallo-beta-lactamase family protein"/>
    <property type="match status" value="1"/>
</dbReference>
<evidence type="ECO:0000313" key="3">
    <source>
        <dbReference type="EMBL" id="TLD68781.1"/>
    </source>
</evidence>
<dbReference type="OrthoDB" id="9784009at2"/>
<feature type="domain" description="Rhodanese" evidence="2">
    <location>
        <begin position="283"/>
        <end position="367"/>
    </location>
</feature>
<dbReference type="PANTHER" id="PTHR43084">
    <property type="entry name" value="PERSULFIDE DIOXYGENASE ETHE1"/>
    <property type="match status" value="1"/>
</dbReference>
<feature type="domain" description="Rhodanese" evidence="2">
    <location>
        <begin position="389"/>
        <end position="472"/>
    </location>
</feature>
<dbReference type="PANTHER" id="PTHR43084:SF1">
    <property type="entry name" value="PERSULFIDE DIOXYGENASE ETHE1, MITOCHONDRIAL"/>
    <property type="match status" value="1"/>
</dbReference>
<gene>
    <name evidence="3" type="ORF">FEM03_20830</name>
</gene>
<evidence type="ECO:0000259" key="2">
    <source>
        <dbReference type="PROSITE" id="PS50206"/>
    </source>
</evidence>
<organism evidence="3 4">
    <name type="scientific">Phragmitibacter flavus</name>
    <dbReference type="NCBI Taxonomy" id="2576071"/>
    <lineage>
        <taxon>Bacteria</taxon>
        <taxon>Pseudomonadati</taxon>
        <taxon>Verrucomicrobiota</taxon>
        <taxon>Verrucomicrobiia</taxon>
        <taxon>Verrucomicrobiales</taxon>
        <taxon>Verrucomicrobiaceae</taxon>
        <taxon>Phragmitibacter</taxon>
    </lineage>
</organism>
<dbReference type="InterPro" id="IPR044528">
    <property type="entry name" value="POD-like_MBL-fold"/>
</dbReference>
<dbReference type="GO" id="GO:0050313">
    <property type="term" value="F:sulfur dioxygenase activity"/>
    <property type="evidence" value="ECO:0007669"/>
    <property type="project" value="InterPro"/>
</dbReference>
<dbReference type="Gene3D" id="3.60.15.10">
    <property type="entry name" value="Ribonuclease Z/Hydroxyacylglutathione hydrolase-like"/>
    <property type="match status" value="1"/>
</dbReference>
<dbReference type="SMART" id="SM00849">
    <property type="entry name" value="Lactamase_B"/>
    <property type="match status" value="1"/>
</dbReference>
<dbReference type="SUPFAM" id="SSF56281">
    <property type="entry name" value="Metallo-hydrolase/oxidoreductase"/>
    <property type="match status" value="1"/>
</dbReference>
<dbReference type="EMBL" id="VAUV01000019">
    <property type="protein sequence ID" value="TLD68781.1"/>
    <property type="molecule type" value="Genomic_DNA"/>
</dbReference>
<keyword evidence="3" id="KW-0378">Hydrolase</keyword>
<keyword evidence="1" id="KW-0479">Metal-binding</keyword>
<dbReference type="InterPro" id="IPR051682">
    <property type="entry name" value="Mito_Persulfide_Diox"/>
</dbReference>
<dbReference type="InterPro" id="IPR036873">
    <property type="entry name" value="Rhodanese-like_dom_sf"/>
</dbReference>
<dbReference type="Proteomes" id="UP000306196">
    <property type="component" value="Unassembled WGS sequence"/>
</dbReference>
<comment type="caution">
    <text evidence="3">The sequence shown here is derived from an EMBL/GenBank/DDBJ whole genome shotgun (WGS) entry which is preliminary data.</text>
</comment>
<dbReference type="Gene3D" id="3.40.250.10">
    <property type="entry name" value="Rhodanese-like domain"/>
    <property type="match status" value="2"/>
</dbReference>
<accession>A0A5R8K915</accession>
<proteinExistence type="predicted"/>
<dbReference type="SUPFAM" id="SSF52821">
    <property type="entry name" value="Rhodanese/Cell cycle control phosphatase"/>
    <property type="match status" value="2"/>
</dbReference>
<dbReference type="Pfam" id="PF00581">
    <property type="entry name" value="Rhodanese"/>
    <property type="match status" value="1"/>
</dbReference>
<dbReference type="InterPro" id="IPR001763">
    <property type="entry name" value="Rhodanese-like_dom"/>
</dbReference>
<dbReference type="GO" id="GO:0046872">
    <property type="term" value="F:metal ion binding"/>
    <property type="evidence" value="ECO:0007669"/>
    <property type="project" value="UniProtKB-KW"/>
</dbReference>
<reference evidence="3 4" key="1">
    <citation type="submission" date="2019-05" db="EMBL/GenBank/DDBJ databases">
        <title>Verrucobacter flavum gen. nov., sp. nov. a new member of the family Verrucomicrobiaceae.</title>
        <authorList>
            <person name="Szuroczki S."/>
            <person name="Abbaszade G."/>
            <person name="Szabo A."/>
            <person name="Felfoldi T."/>
            <person name="Schumann P."/>
            <person name="Boka K."/>
            <person name="Keki Z."/>
            <person name="Toumi M."/>
            <person name="Toth E."/>
        </authorList>
    </citation>
    <scope>NUCLEOTIDE SEQUENCE [LARGE SCALE GENOMIC DNA]</scope>
    <source>
        <strain evidence="3 4">MG-N-17</strain>
    </source>
</reference>
<protein>
    <submittedName>
        <fullName evidence="3">MBL fold metallo-hydrolase</fullName>
    </submittedName>
</protein>
<dbReference type="GO" id="GO:0070813">
    <property type="term" value="P:hydrogen sulfide metabolic process"/>
    <property type="evidence" value="ECO:0007669"/>
    <property type="project" value="TreeGrafter"/>
</dbReference>
<dbReference type="AlphaFoldDB" id="A0A5R8K915"/>
<dbReference type="SMART" id="SM00450">
    <property type="entry name" value="RHOD"/>
    <property type="match status" value="2"/>
</dbReference>
<dbReference type="PROSITE" id="PS50206">
    <property type="entry name" value="RHODANESE_3"/>
    <property type="match status" value="2"/>
</dbReference>
<dbReference type="RefSeq" id="WP_138088242.1">
    <property type="nucleotide sequence ID" value="NZ_VAUV01000019.1"/>
</dbReference>
<dbReference type="GO" id="GO:0016787">
    <property type="term" value="F:hydrolase activity"/>
    <property type="evidence" value="ECO:0007669"/>
    <property type="project" value="UniProtKB-KW"/>
</dbReference>
<sequence length="473" mass="51290">MFLRQVYDSHLAQYAYVIGCQKTGEAVVIDPLRDVAQYREIAEGEGLKLSAVVETHIHADFVSGARELAAQGAAVYVSAEGGADWQSEWAKDLPTLHLLRDGDSFSIGKIKLQAMHTPGHTPEHLCYLVTDEGGGADEAMALISGDFLFVGDVGRPDLLEQAAGFAGTQEAGARQLYQSLRKLEFLPDHLQVLPAHGAGSACGKSLGSVPTSTLGYEKRFNRPLRLALEGKEEDFVAYILDGQPEPPLYFANMKKVNKMGPAVLGEVATPDELQLTQVTARLKEPDFVVVDTRSDREAFAASHLKGSLYAPAKSDFSGFAGSYLMPDEKVVMVVEDGQEADNLSKQLRRIGIDHVLGWLPAESLTKAGSNDLARIDTVKFAEVEDYLNTHDDATVVDVRRAGEYAEDHVKGAVNMAHTRLRARSNELPVDVPVVVHCQSGNRAAVAAAWLSREGREVLLVNDSFAHVADAMLA</sequence>
<name>A0A5R8K915_9BACT</name>
<dbReference type="GO" id="GO:0006749">
    <property type="term" value="P:glutathione metabolic process"/>
    <property type="evidence" value="ECO:0007669"/>
    <property type="project" value="InterPro"/>
</dbReference>
<dbReference type="Pfam" id="PF00753">
    <property type="entry name" value="Lactamase_B"/>
    <property type="match status" value="1"/>
</dbReference>
<dbReference type="InterPro" id="IPR036866">
    <property type="entry name" value="RibonucZ/Hydroxyglut_hydro"/>
</dbReference>
<dbReference type="CDD" id="cd00158">
    <property type="entry name" value="RHOD"/>
    <property type="match status" value="1"/>
</dbReference>
<evidence type="ECO:0000313" key="4">
    <source>
        <dbReference type="Proteomes" id="UP000306196"/>
    </source>
</evidence>
<evidence type="ECO:0000256" key="1">
    <source>
        <dbReference type="ARBA" id="ARBA00022723"/>
    </source>
</evidence>
<keyword evidence="4" id="KW-1185">Reference proteome</keyword>
<dbReference type="InterPro" id="IPR001279">
    <property type="entry name" value="Metallo-B-lactamas"/>
</dbReference>